<dbReference type="AlphaFoldDB" id="A0A8H4RNA4"/>
<evidence type="ECO:0000313" key="5">
    <source>
        <dbReference type="EMBL" id="KAF4632371.1"/>
    </source>
</evidence>
<dbReference type="SUPFAM" id="SSF48403">
    <property type="entry name" value="Ankyrin repeat"/>
    <property type="match status" value="1"/>
</dbReference>
<comment type="caution">
    <text evidence="5">The sequence shown here is derived from an EMBL/GenBank/DDBJ whole genome shotgun (WGS) entry which is preliminary data.</text>
</comment>
<sequence>MAEVLGIVASGIAVGQLAGEVTSSIIKLKGYWDQVKDAPGEIRQLLLEIDSLNLILSHIEQDQNRVGLSDLSQKICVEQSLKLCKQGAEELSGLVSELAVKIDGETGWRRKAGASKVVLNREEVKKLKRRMKNAIRLLSLAYQCHTNAMIRLQPDVIVARISDKMNSISEAIASGSRDSSHTTPELQEITDITRETSAAENCNLINALYHVWISSLSRIKSLIGSLQYWSRYEASKGRQTLEVSARYRCPSWLSNRAWDARYLSEPSGWKFHLQTHPVLPWSRDIFVFAKTGNITGLRRMLVESRSYVAARQDSAGWTPLNVAIRQGQLEVCKMLLDAGADPSAEDDCGFTTIQKTCRFRPQKSGDDSMIIDLCRLLINAGASDSEPLHCQIKEASDYWYQDCGWYCGSPALFQFLQRQMYPRYHELPMKDRLELIKAISFWQNERARDIFRLALGSATFNREMLAATDYNGLTVLHWIGLALSDTKCTGLKPCHISGQAAGYLLRHRPCHSSNHCGWSALLQDVLSAGPLLHVVDCGGKTPLCVLLSWFVHLPEKTEYWNHDAKMIQYLTCTLYTWIYDLNASGIDLQQYGELETALGLKDKVNSSRRLNHQEKFHILGFSYGPTVEDWKFWFSEPTDYLAGKFWGMIEKTPSHSDSHCTISGSWPEDIELSESDSESD</sequence>
<keyword evidence="2 3" id="KW-0040">ANK repeat</keyword>
<feature type="region of interest" description="Disordered" evidence="4">
    <location>
        <begin position="656"/>
        <end position="680"/>
    </location>
</feature>
<keyword evidence="6" id="KW-1185">Reference proteome</keyword>
<dbReference type="Proteomes" id="UP000566819">
    <property type="component" value="Unassembled WGS sequence"/>
</dbReference>
<reference evidence="5 6" key="1">
    <citation type="submission" date="2020-03" db="EMBL/GenBank/DDBJ databases">
        <title>Draft Genome Sequence of Cudoniella acicularis.</title>
        <authorList>
            <person name="Buettner E."/>
            <person name="Kellner H."/>
        </authorList>
    </citation>
    <scope>NUCLEOTIDE SEQUENCE [LARGE SCALE GENOMIC DNA]</scope>
    <source>
        <strain evidence="5 6">DSM 108380</strain>
    </source>
</reference>
<protein>
    <submittedName>
        <fullName evidence="5">Uncharacterized protein</fullName>
    </submittedName>
</protein>
<proteinExistence type="predicted"/>
<evidence type="ECO:0000256" key="3">
    <source>
        <dbReference type="PROSITE-ProRule" id="PRU00023"/>
    </source>
</evidence>
<dbReference type="InterPro" id="IPR051637">
    <property type="entry name" value="Ank_repeat_dom-contain_49"/>
</dbReference>
<dbReference type="PANTHER" id="PTHR24180:SF45">
    <property type="entry name" value="POLY [ADP-RIBOSE] POLYMERASE TANKYRASE"/>
    <property type="match status" value="1"/>
</dbReference>
<dbReference type="InterPro" id="IPR002110">
    <property type="entry name" value="Ankyrin_rpt"/>
</dbReference>
<dbReference type="Pfam" id="PF12796">
    <property type="entry name" value="Ank_2"/>
    <property type="match status" value="1"/>
</dbReference>
<feature type="repeat" description="ANK" evidence="3">
    <location>
        <begin position="315"/>
        <end position="347"/>
    </location>
</feature>
<organism evidence="5 6">
    <name type="scientific">Cudoniella acicularis</name>
    <dbReference type="NCBI Taxonomy" id="354080"/>
    <lineage>
        <taxon>Eukaryota</taxon>
        <taxon>Fungi</taxon>
        <taxon>Dikarya</taxon>
        <taxon>Ascomycota</taxon>
        <taxon>Pezizomycotina</taxon>
        <taxon>Leotiomycetes</taxon>
        <taxon>Helotiales</taxon>
        <taxon>Tricladiaceae</taxon>
        <taxon>Cudoniella</taxon>
    </lineage>
</organism>
<keyword evidence="1" id="KW-0677">Repeat</keyword>
<name>A0A8H4RNA4_9HELO</name>
<evidence type="ECO:0000256" key="2">
    <source>
        <dbReference type="ARBA" id="ARBA00023043"/>
    </source>
</evidence>
<dbReference type="SMART" id="SM00248">
    <property type="entry name" value="ANK"/>
    <property type="match status" value="1"/>
</dbReference>
<evidence type="ECO:0000256" key="1">
    <source>
        <dbReference type="ARBA" id="ARBA00022737"/>
    </source>
</evidence>
<dbReference type="EMBL" id="JAAMPI010000353">
    <property type="protein sequence ID" value="KAF4632371.1"/>
    <property type="molecule type" value="Genomic_DNA"/>
</dbReference>
<dbReference type="InterPro" id="IPR036770">
    <property type="entry name" value="Ankyrin_rpt-contain_sf"/>
</dbReference>
<dbReference type="Gene3D" id="1.25.40.20">
    <property type="entry name" value="Ankyrin repeat-containing domain"/>
    <property type="match status" value="1"/>
</dbReference>
<accession>A0A8H4RNA4</accession>
<gene>
    <name evidence="5" type="ORF">G7Y89_g5760</name>
</gene>
<dbReference type="PROSITE" id="PS50297">
    <property type="entry name" value="ANK_REP_REGION"/>
    <property type="match status" value="1"/>
</dbReference>
<evidence type="ECO:0000256" key="4">
    <source>
        <dbReference type="SAM" id="MobiDB-lite"/>
    </source>
</evidence>
<dbReference type="OrthoDB" id="3200163at2759"/>
<feature type="compositionally biased region" description="Acidic residues" evidence="4">
    <location>
        <begin position="668"/>
        <end position="680"/>
    </location>
</feature>
<dbReference type="PROSITE" id="PS50088">
    <property type="entry name" value="ANK_REPEAT"/>
    <property type="match status" value="1"/>
</dbReference>
<dbReference type="PANTHER" id="PTHR24180">
    <property type="entry name" value="CYCLIN-DEPENDENT KINASE INHIBITOR 2C-RELATED"/>
    <property type="match status" value="1"/>
</dbReference>
<evidence type="ECO:0000313" key="6">
    <source>
        <dbReference type="Proteomes" id="UP000566819"/>
    </source>
</evidence>